<evidence type="ECO:0000259" key="1">
    <source>
        <dbReference type="PROSITE" id="PS50943"/>
    </source>
</evidence>
<name>A0ABY7NKH9_9SPHN</name>
<evidence type="ECO:0000313" key="3">
    <source>
        <dbReference type="Proteomes" id="UP001210865"/>
    </source>
</evidence>
<feature type="domain" description="HTH cro/C1-type" evidence="1">
    <location>
        <begin position="6"/>
        <end position="39"/>
    </location>
</feature>
<reference evidence="2 3" key="1">
    <citation type="submission" date="2022-12" db="EMBL/GenBank/DDBJ databases">
        <title>Sphingomonas abieness sp. nov., an endophytic bacterium isolated from Abies koreana.</title>
        <authorList>
            <person name="Jiang L."/>
            <person name="Lee J."/>
        </authorList>
    </citation>
    <scope>NUCLEOTIDE SEQUENCE [LARGE SCALE GENOMIC DNA]</scope>
    <source>
        <strain evidence="3">PAMB 00755</strain>
    </source>
</reference>
<sequence length="174" mass="19430">MDDAELRARRKALRLTQTQFADALGLHRNSIGQMERGQAAIEPRTAAAVRALKPAPLDRKPTLSDPMERLIEQALIDAGIRFTTDQGGETESRLDFHLIDYGIEIEVKRFFTVRTGEQIARAPSVILAQGEVAVRFLAEAIRSGDFVLMTLTEAQQQSVSSLHRARRELYTDAL</sequence>
<dbReference type="Gene3D" id="1.10.260.40">
    <property type="entry name" value="lambda repressor-like DNA-binding domains"/>
    <property type="match status" value="1"/>
</dbReference>
<dbReference type="Pfam" id="PF01381">
    <property type="entry name" value="HTH_3"/>
    <property type="match status" value="1"/>
</dbReference>
<dbReference type="InterPro" id="IPR010982">
    <property type="entry name" value="Lambda_DNA-bd_dom_sf"/>
</dbReference>
<dbReference type="Proteomes" id="UP001210865">
    <property type="component" value="Chromosome"/>
</dbReference>
<proteinExistence type="predicted"/>
<keyword evidence="3" id="KW-1185">Reference proteome</keyword>
<gene>
    <name evidence="2" type="ORF">PBT88_17815</name>
</gene>
<dbReference type="PROSITE" id="PS50943">
    <property type="entry name" value="HTH_CROC1"/>
    <property type="match status" value="1"/>
</dbReference>
<dbReference type="SUPFAM" id="SSF47413">
    <property type="entry name" value="lambda repressor-like DNA-binding domains"/>
    <property type="match status" value="1"/>
</dbReference>
<dbReference type="SMART" id="SM00530">
    <property type="entry name" value="HTH_XRE"/>
    <property type="match status" value="1"/>
</dbReference>
<evidence type="ECO:0000313" key="2">
    <source>
        <dbReference type="EMBL" id="WBO21994.1"/>
    </source>
</evidence>
<organism evidence="2 3">
    <name type="scientific">Sphingomonas abietis</name>
    <dbReference type="NCBI Taxonomy" id="3012344"/>
    <lineage>
        <taxon>Bacteria</taxon>
        <taxon>Pseudomonadati</taxon>
        <taxon>Pseudomonadota</taxon>
        <taxon>Alphaproteobacteria</taxon>
        <taxon>Sphingomonadales</taxon>
        <taxon>Sphingomonadaceae</taxon>
        <taxon>Sphingomonas</taxon>
    </lineage>
</organism>
<dbReference type="InterPro" id="IPR001387">
    <property type="entry name" value="Cro/C1-type_HTH"/>
</dbReference>
<accession>A0ABY7NKH9</accession>
<dbReference type="EMBL" id="CP115174">
    <property type="protein sequence ID" value="WBO21994.1"/>
    <property type="molecule type" value="Genomic_DNA"/>
</dbReference>
<protein>
    <submittedName>
        <fullName evidence="2">Helix-turn-helix transcriptional regulator</fullName>
    </submittedName>
</protein>
<dbReference type="RefSeq" id="WP_270076642.1">
    <property type="nucleotide sequence ID" value="NZ_CP115174.1"/>
</dbReference>
<dbReference type="CDD" id="cd00093">
    <property type="entry name" value="HTH_XRE"/>
    <property type="match status" value="1"/>
</dbReference>